<dbReference type="EMBL" id="FWFG01000011">
    <property type="protein sequence ID" value="SLM88075.1"/>
    <property type="molecule type" value="Genomic_DNA"/>
</dbReference>
<dbReference type="GO" id="GO:0046872">
    <property type="term" value="F:metal ion binding"/>
    <property type="evidence" value="ECO:0007669"/>
    <property type="project" value="UniProtKB-KW"/>
</dbReference>
<evidence type="ECO:0000256" key="4">
    <source>
        <dbReference type="ARBA" id="ARBA00022917"/>
    </source>
</evidence>
<keyword evidence="4 6" id="KW-0648">Protein biosynthesis</keyword>
<evidence type="ECO:0000256" key="5">
    <source>
        <dbReference type="ARBA" id="ARBA00023004"/>
    </source>
</evidence>
<dbReference type="InterPro" id="IPR036821">
    <property type="entry name" value="Peptide_deformylase_sf"/>
</dbReference>
<dbReference type="OrthoDB" id="9804313at2"/>
<sequence>MTIRPITMIGHRALDQKARRVREVTCELRALVEDMVATSAAASGAGLAAPQVGARWRIFVYSCTDADGVLRSGHVINPVLERFGPLELDEETIKGCLSVPGEGFPTARHRGARVRGTDLEGREVEIADEGGVLARCLQHEVDHLDGRLYLDRLSPALRREALDAVRARGWREKGLLSWDPTELTQDTV</sequence>
<keyword evidence="5 6" id="KW-0408">Iron</keyword>
<keyword evidence="2 6" id="KW-0479">Metal-binding</keyword>
<dbReference type="SUPFAM" id="SSF56420">
    <property type="entry name" value="Peptide deformylase"/>
    <property type="match status" value="1"/>
</dbReference>
<dbReference type="Pfam" id="PF01327">
    <property type="entry name" value="Pep_deformylase"/>
    <property type="match status" value="1"/>
</dbReference>
<reference evidence="7 8" key="1">
    <citation type="submission" date="2017-02" db="EMBL/GenBank/DDBJ databases">
        <authorList>
            <person name="Peterson S.W."/>
        </authorList>
    </citation>
    <scope>NUCLEOTIDE SEQUENCE [LARGE SCALE GENOMIC DNA]</scope>
    <source>
        <strain evidence="7 8">CIP104813</strain>
    </source>
</reference>
<dbReference type="EC" id="3.5.1.88" evidence="6"/>
<dbReference type="HAMAP" id="MF_00163">
    <property type="entry name" value="Pep_deformylase"/>
    <property type="match status" value="1"/>
</dbReference>
<comment type="catalytic activity">
    <reaction evidence="6">
        <text>N-terminal N-formyl-L-methionyl-[peptide] + H2O = N-terminal L-methionyl-[peptide] + formate</text>
        <dbReference type="Rhea" id="RHEA:24420"/>
        <dbReference type="Rhea" id="RHEA-COMP:10639"/>
        <dbReference type="Rhea" id="RHEA-COMP:10640"/>
        <dbReference type="ChEBI" id="CHEBI:15377"/>
        <dbReference type="ChEBI" id="CHEBI:15740"/>
        <dbReference type="ChEBI" id="CHEBI:49298"/>
        <dbReference type="ChEBI" id="CHEBI:64731"/>
        <dbReference type="EC" id="3.5.1.88"/>
    </reaction>
</comment>
<evidence type="ECO:0000256" key="6">
    <source>
        <dbReference type="HAMAP-Rule" id="MF_00163"/>
    </source>
</evidence>
<proteinExistence type="inferred from homology"/>
<dbReference type="NCBIfam" id="NF001159">
    <property type="entry name" value="PRK00150.1-3"/>
    <property type="match status" value="1"/>
</dbReference>
<evidence type="ECO:0000256" key="3">
    <source>
        <dbReference type="ARBA" id="ARBA00022801"/>
    </source>
</evidence>
<comment type="cofactor">
    <cofactor evidence="6">
        <name>Fe(2+)</name>
        <dbReference type="ChEBI" id="CHEBI:29033"/>
    </cofactor>
    <text evidence="6">Binds 1 Fe(2+) ion.</text>
</comment>
<evidence type="ECO:0000313" key="8">
    <source>
        <dbReference type="Proteomes" id="UP000195981"/>
    </source>
</evidence>
<organism evidence="7 8">
    <name type="scientific">Brachybacterium nesterenkovii</name>
    <dbReference type="NCBI Taxonomy" id="47847"/>
    <lineage>
        <taxon>Bacteria</taxon>
        <taxon>Bacillati</taxon>
        <taxon>Actinomycetota</taxon>
        <taxon>Actinomycetes</taxon>
        <taxon>Micrococcales</taxon>
        <taxon>Dermabacteraceae</taxon>
        <taxon>Brachybacterium</taxon>
    </lineage>
</organism>
<feature type="active site" evidence="6">
    <location>
        <position position="140"/>
    </location>
</feature>
<keyword evidence="3 6" id="KW-0378">Hydrolase</keyword>
<name>A0A1X6WT49_9MICO</name>
<dbReference type="CDD" id="cd00487">
    <property type="entry name" value="Pep_deformylase"/>
    <property type="match status" value="1"/>
</dbReference>
<comment type="function">
    <text evidence="6">Removes the formyl group from the N-terminal Met of newly synthesized proteins. Requires at least a dipeptide for an efficient rate of reaction. N-terminal L-methionine is a prerequisite for activity but the enzyme has broad specificity at other positions.</text>
</comment>
<dbReference type="GO" id="GO:0006412">
    <property type="term" value="P:translation"/>
    <property type="evidence" value="ECO:0007669"/>
    <property type="project" value="UniProtKB-UniRule"/>
</dbReference>
<accession>A0A1X6WT49</accession>
<evidence type="ECO:0000313" key="7">
    <source>
        <dbReference type="EMBL" id="SLM88075.1"/>
    </source>
</evidence>
<feature type="binding site" evidence="6">
    <location>
        <position position="139"/>
    </location>
    <ligand>
        <name>Fe cation</name>
        <dbReference type="ChEBI" id="CHEBI:24875"/>
    </ligand>
</feature>
<dbReference type="InterPro" id="IPR023635">
    <property type="entry name" value="Peptide_deformylase"/>
</dbReference>
<evidence type="ECO:0000256" key="1">
    <source>
        <dbReference type="ARBA" id="ARBA00010759"/>
    </source>
</evidence>
<dbReference type="Proteomes" id="UP000195981">
    <property type="component" value="Unassembled WGS sequence"/>
</dbReference>
<dbReference type="RefSeq" id="WP_087101827.1">
    <property type="nucleotide sequence ID" value="NZ_FWFG01000011.1"/>
</dbReference>
<feature type="binding site" evidence="6">
    <location>
        <position position="96"/>
    </location>
    <ligand>
        <name>Fe cation</name>
        <dbReference type="ChEBI" id="CHEBI:24875"/>
    </ligand>
</feature>
<dbReference type="PRINTS" id="PR01576">
    <property type="entry name" value="PDEFORMYLASE"/>
</dbReference>
<protein>
    <recommendedName>
        <fullName evidence="6">Peptide deformylase</fullName>
        <shortName evidence="6">PDF</shortName>
        <ecNumber evidence="6">3.5.1.88</ecNumber>
    </recommendedName>
    <alternativeName>
        <fullName evidence="6">Polypeptide deformylase</fullName>
    </alternativeName>
</protein>
<gene>
    <name evidence="6" type="primary">def</name>
    <name evidence="7" type="ORF">FM110_01020</name>
</gene>
<evidence type="ECO:0000256" key="2">
    <source>
        <dbReference type="ARBA" id="ARBA00022723"/>
    </source>
</evidence>
<dbReference type="PANTHER" id="PTHR10458">
    <property type="entry name" value="PEPTIDE DEFORMYLASE"/>
    <property type="match status" value="1"/>
</dbReference>
<dbReference type="PANTHER" id="PTHR10458:SF2">
    <property type="entry name" value="PEPTIDE DEFORMYLASE, MITOCHONDRIAL"/>
    <property type="match status" value="1"/>
</dbReference>
<dbReference type="PIRSF" id="PIRSF004749">
    <property type="entry name" value="Pep_def"/>
    <property type="match status" value="1"/>
</dbReference>
<keyword evidence="8" id="KW-1185">Reference proteome</keyword>
<feature type="binding site" evidence="6">
    <location>
        <position position="143"/>
    </location>
    <ligand>
        <name>Fe cation</name>
        <dbReference type="ChEBI" id="CHEBI:24875"/>
    </ligand>
</feature>
<dbReference type="NCBIfam" id="TIGR00079">
    <property type="entry name" value="pept_deformyl"/>
    <property type="match status" value="1"/>
</dbReference>
<dbReference type="AlphaFoldDB" id="A0A1X6WT49"/>
<comment type="similarity">
    <text evidence="1 6">Belongs to the polypeptide deformylase family.</text>
</comment>
<dbReference type="GO" id="GO:0042586">
    <property type="term" value="F:peptide deformylase activity"/>
    <property type="evidence" value="ECO:0007669"/>
    <property type="project" value="UniProtKB-UniRule"/>
</dbReference>
<dbReference type="Gene3D" id="3.90.45.10">
    <property type="entry name" value="Peptide deformylase"/>
    <property type="match status" value="1"/>
</dbReference>